<evidence type="ECO:0000256" key="3">
    <source>
        <dbReference type="ARBA" id="ARBA00022475"/>
    </source>
</evidence>
<comment type="caution">
    <text evidence="10">The sequence shown here is derived from an EMBL/GenBank/DDBJ whole genome shotgun (WGS) entry which is preliminary data.</text>
</comment>
<evidence type="ECO:0000256" key="8">
    <source>
        <dbReference type="SAM" id="Phobius"/>
    </source>
</evidence>
<evidence type="ECO:0000256" key="7">
    <source>
        <dbReference type="ARBA" id="ARBA00023136"/>
    </source>
</evidence>
<keyword evidence="4 10" id="KW-0808">Transferase</keyword>
<keyword evidence="5 8" id="KW-0812">Transmembrane</keyword>
<evidence type="ECO:0000313" key="11">
    <source>
        <dbReference type="Proteomes" id="UP000265798"/>
    </source>
</evidence>
<dbReference type="InterPro" id="IPR003362">
    <property type="entry name" value="Bact_transf"/>
</dbReference>
<reference evidence="11" key="1">
    <citation type="submission" date="2018-05" db="EMBL/GenBank/DDBJ databases">
        <title>Leptospira yasudae sp. nov. and Leptospira stimsonii sp. nov., two pathogenic species of the genus Leptospira isolated from environmental sources.</title>
        <authorList>
            <person name="Casanovas-Massana A."/>
            <person name="Hamond C."/>
            <person name="Santos L.A."/>
            <person name="Hacker K.P."/>
            <person name="Balassiano I."/>
            <person name="Medeiros M.A."/>
            <person name="Reis M.G."/>
            <person name="Ko A.I."/>
            <person name="Wunder E.A."/>
        </authorList>
    </citation>
    <scope>NUCLEOTIDE SEQUENCE [LARGE SCALE GENOMIC DNA]</scope>
    <source>
        <strain evidence="11">Yale</strain>
    </source>
</reference>
<protein>
    <submittedName>
        <fullName evidence="10">Glycosyl transferase</fullName>
    </submittedName>
</protein>
<keyword evidence="3" id="KW-1003">Cell membrane</keyword>
<evidence type="ECO:0000259" key="9">
    <source>
        <dbReference type="Pfam" id="PF02397"/>
    </source>
</evidence>
<dbReference type="PANTHER" id="PTHR30576:SF4">
    <property type="entry name" value="UNDECAPRENYL-PHOSPHATE GALACTOSE PHOSPHOTRANSFERASE"/>
    <property type="match status" value="1"/>
</dbReference>
<evidence type="ECO:0000256" key="5">
    <source>
        <dbReference type="ARBA" id="ARBA00022692"/>
    </source>
</evidence>
<dbReference type="Pfam" id="PF02397">
    <property type="entry name" value="Bac_transf"/>
    <property type="match status" value="1"/>
</dbReference>
<dbReference type="InterPro" id="IPR009078">
    <property type="entry name" value="Ferritin-like_SF"/>
</dbReference>
<feature type="transmembrane region" description="Helical" evidence="8">
    <location>
        <begin position="12"/>
        <end position="31"/>
    </location>
</feature>
<dbReference type="PANTHER" id="PTHR30576">
    <property type="entry name" value="COLANIC BIOSYNTHESIS UDP-GLUCOSE LIPID CARRIER TRANSFERASE"/>
    <property type="match status" value="1"/>
</dbReference>
<dbReference type="SUPFAM" id="SSF47240">
    <property type="entry name" value="Ferritin-like"/>
    <property type="match status" value="1"/>
</dbReference>
<sequence length="433" mass="50163">MKRIIEVTLSSFALAIFLPVLVAVSLIILIFDGRPIFFAQERIGIGRRPFRILKFRTMKDGEVTNLGNLLRITGIDELPQIWNILKGDMGIVGPRPLTQFDIDRLGWNRKFYDRRWSVLPGITGLSQLYAGMGSRVSFCLDRSYLNNGSFGVDVRIVLLTFVINVFGKKRIREKLKLSLQRRKGIVRWKPWREHFLRNESRPLPKIDSQILELNPNEMRSIAYSLAIFQLGEAGEGKIAKQIDKTILFGIDDFYREALKLFVKEEGRHARILGECVRALKGELIESNWTERLFHFGRRLLGVRLKLMVLLAAEVIGICFYKKLADKIPNGFVKSALLEVVKDEEKHLKFHSDFFRIRVRNYFTKILFRVLWRLISFAACVTVILDHRKTFKVLGISNWNTFQKFHGIARSTEDFILDGLHWKLSGGRFPLLDP</sequence>
<evidence type="ECO:0000313" key="10">
    <source>
        <dbReference type="EMBL" id="RHX92393.1"/>
    </source>
</evidence>
<dbReference type="Gene3D" id="1.20.5.420">
    <property type="entry name" value="Immunoglobulin FC, subunit C"/>
    <property type="match status" value="1"/>
</dbReference>
<dbReference type="OrthoDB" id="9808602at2"/>
<name>A0A396ZDR4_9LEPT</name>
<evidence type="ECO:0000256" key="2">
    <source>
        <dbReference type="ARBA" id="ARBA00006464"/>
    </source>
</evidence>
<comment type="subcellular location">
    <subcellularLocation>
        <location evidence="1">Cell membrane</location>
    </subcellularLocation>
</comment>
<dbReference type="GO" id="GO:0005886">
    <property type="term" value="C:plasma membrane"/>
    <property type="evidence" value="ECO:0007669"/>
    <property type="project" value="UniProtKB-SubCell"/>
</dbReference>
<keyword evidence="7 8" id="KW-0472">Membrane</keyword>
<proteinExistence type="inferred from homology"/>
<dbReference type="Proteomes" id="UP000265798">
    <property type="component" value="Unassembled WGS sequence"/>
</dbReference>
<evidence type="ECO:0000256" key="1">
    <source>
        <dbReference type="ARBA" id="ARBA00004236"/>
    </source>
</evidence>
<dbReference type="GO" id="GO:0016780">
    <property type="term" value="F:phosphotransferase activity, for other substituted phosphate groups"/>
    <property type="evidence" value="ECO:0007669"/>
    <property type="project" value="TreeGrafter"/>
</dbReference>
<evidence type="ECO:0000256" key="6">
    <source>
        <dbReference type="ARBA" id="ARBA00022989"/>
    </source>
</evidence>
<keyword evidence="6 8" id="KW-1133">Transmembrane helix</keyword>
<accession>A0A396ZDR4</accession>
<gene>
    <name evidence="10" type="ORF">DLM75_04160</name>
</gene>
<dbReference type="EMBL" id="QHCT01000001">
    <property type="protein sequence ID" value="RHX92393.1"/>
    <property type="molecule type" value="Genomic_DNA"/>
</dbReference>
<evidence type="ECO:0000256" key="4">
    <source>
        <dbReference type="ARBA" id="ARBA00022679"/>
    </source>
</evidence>
<comment type="similarity">
    <text evidence="2">Belongs to the bacterial sugar transferase family.</text>
</comment>
<dbReference type="AlphaFoldDB" id="A0A396ZDR4"/>
<dbReference type="RefSeq" id="WP_118967231.1">
    <property type="nucleotide sequence ID" value="NZ_QHCT01000001.1"/>
</dbReference>
<feature type="domain" description="Bacterial sugar transferase" evidence="9">
    <location>
        <begin position="2"/>
        <end position="163"/>
    </location>
</feature>
<organism evidence="10 11">
    <name type="scientific">Leptospira stimsonii</name>
    <dbReference type="NCBI Taxonomy" id="2202203"/>
    <lineage>
        <taxon>Bacteria</taxon>
        <taxon>Pseudomonadati</taxon>
        <taxon>Spirochaetota</taxon>
        <taxon>Spirochaetia</taxon>
        <taxon>Leptospirales</taxon>
        <taxon>Leptospiraceae</taxon>
        <taxon>Leptospira</taxon>
    </lineage>
</organism>